<organism evidence="1 2">
    <name type="scientific">Nocardia terpenica</name>
    <dbReference type="NCBI Taxonomy" id="455432"/>
    <lineage>
        <taxon>Bacteria</taxon>
        <taxon>Bacillati</taxon>
        <taxon>Actinomycetota</taxon>
        <taxon>Actinomycetes</taxon>
        <taxon>Mycobacteriales</taxon>
        <taxon>Nocardiaceae</taxon>
        <taxon>Nocardia</taxon>
    </lineage>
</organism>
<dbReference type="InterPro" id="IPR027417">
    <property type="entry name" value="P-loop_NTPase"/>
</dbReference>
<dbReference type="SUPFAM" id="SSF52540">
    <property type="entry name" value="P-loop containing nucleoside triphosphate hydrolases"/>
    <property type="match status" value="1"/>
</dbReference>
<dbReference type="Pfam" id="PF13481">
    <property type="entry name" value="AAA_25"/>
    <property type="match status" value="1"/>
</dbReference>
<dbReference type="GO" id="GO:0006260">
    <property type="term" value="P:DNA replication"/>
    <property type="evidence" value="ECO:0007669"/>
    <property type="project" value="InterPro"/>
</dbReference>
<evidence type="ECO:0000313" key="1">
    <source>
        <dbReference type="EMBL" id="ATL70752.1"/>
    </source>
</evidence>
<dbReference type="Proteomes" id="UP000221961">
    <property type="component" value="Chromosome"/>
</dbReference>
<gene>
    <name evidence="1" type="ORF">CRH09_35805</name>
</gene>
<dbReference type="GO" id="GO:0005524">
    <property type="term" value="F:ATP binding"/>
    <property type="evidence" value="ECO:0007669"/>
    <property type="project" value="InterPro"/>
</dbReference>
<sequence>MYTLTQSARIRGAAGEPLPVVFQALEAKGARFLRGQLCLICGGPGTGKSAFALNYALKAKVPTLYLSADSDAFTQLARAVSCLTGRRLEDAGKAVLDGTLGAETEQMLSEVPIRLTYDASPNLDTIEITMLAYEEVYGDYPSLVIVDNVTNVRSETKLDDDPFSGLESLMDYLHTMGRQTEACVLGLHHVTGGYNNADRPIPLSGVKGQITRVPEMVLTLHRRASDYGPDTLCVSTVKNRGGKADPSGADFAELEFDGEIMQIRDR</sequence>
<dbReference type="KEGG" id="ntp:CRH09_35805"/>
<dbReference type="Gene3D" id="3.40.50.300">
    <property type="entry name" value="P-loop containing nucleotide triphosphate hydrolases"/>
    <property type="match status" value="1"/>
</dbReference>
<proteinExistence type="predicted"/>
<reference evidence="1 2" key="1">
    <citation type="submission" date="2017-10" db="EMBL/GenBank/DDBJ databases">
        <title>Comparative genomics between pathogenic Norcardia.</title>
        <authorList>
            <person name="Zeng L."/>
        </authorList>
    </citation>
    <scope>NUCLEOTIDE SEQUENCE [LARGE SCALE GENOMIC DNA]</scope>
    <source>
        <strain evidence="1 2">NC_YFY_NT001</strain>
    </source>
</reference>
<name>A0A291RU35_9NOCA</name>
<dbReference type="AlphaFoldDB" id="A0A291RU35"/>
<accession>A0A291RU35</accession>
<dbReference type="RefSeq" id="WP_098697697.1">
    <property type="nucleotide sequence ID" value="NZ_CP023778.1"/>
</dbReference>
<protein>
    <submittedName>
        <fullName evidence="1">Uncharacterized protein</fullName>
    </submittedName>
</protein>
<evidence type="ECO:0000313" key="2">
    <source>
        <dbReference type="Proteomes" id="UP000221961"/>
    </source>
</evidence>
<dbReference type="GeneID" id="88362623"/>
<dbReference type="GO" id="GO:0003678">
    <property type="term" value="F:DNA helicase activity"/>
    <property type="evidence" value="ECO:0007669"/>
    <property type="project" value="InterPro"/>
</dbReference>
<dbReference type="EMBL" id="CP023778">
    <property type="protein sequence ID" value="ATL70752.1"/>
    <property type="molecule type" value="Genomic_DNA"/>
</dbReference>